<comment type="caution">
    <text evidence="1">The sequence shown here is derived from an EMBL/GenBank/DDBJ whole genome shotgun (WGS) entry which is preliminary data.</text>
</comment>
<keyword evidence="2" id="KW-1185">Reference proteome</keyword>
<sequence length="76" mass="8461">MVERGGGGYEGWSIIRRSVKVSSTILSPCDKGEKMPKTWYSFLLCWLSMSLEANPGLKVRLTQKGLDYGMSNTARS</sequence>
<proteinExistence type="predicted"/>
<name>A0A1V4K7I1_PATFA</name>
<reference evidence="1 2" key="1">
    <citation type="submission" date="2016-02" db="EMBL/GenBank/DDBJ databases">
        <title>Band-tailed pigeon sequencing and assembly.</title>
        <authorList>
            <person name="Soares A.E."/>
            <person name="Novak B.J."/>
            <person name="Rice E.S."/>
            <person name="O'Connell B."/>
            <person name="Chang D."/>
            <person name="Weber S."/>
            <person name="Shapiro B."/>
        </authorList>
    </citation>
    <scope>NUCLEOTIDE SEQUENCE [LARGE SCALE GENOMIC DNA]</scope>
    <source>
        <strain evidence="1">BTP2013</strain>
        <tissue evidence="1">Blood</tissue>
    </source>
</reference>
<evidence type="ECO:0000313" key="2">
    <source>
        <dbReference type="Proteomes" id="UP000190648"/>
    </source>
</evidence>
<dbReference type="EMBL" id="LSYS01004200">
    <property type="protein sequence ID" value="OPJ80420.1"/>
    <property type="molecule type" value="Genomic_DNA"/>
</dbReference>
<dbReference type="AlphaFoldDB" id="A0A1V4K7I1"/>
<gene>
    <name evidence="1" type="ORF">AV530_010739</name>
</gene>
<protein>
    <submittedName>
        <fullName evidence="1">Uncharacterized protein</fullName>
    </submittedName>
</protein>
<organism evidence="1 2">
    <name type="scientific">Patagioenas fasciata monilis</name>
    <dbReference type="NCBI Taxonomy" id="372326"/>
    <lineage>
        <taxon>Eukaryota</taxon>
        <taxon>Metazoa</taxon>
        <taxon>Chordata</taxon>
        <taxon>Craniata</taxon>
        <taxon>Vertebrata</taxon>
        <taxon>Euteleostomi</taxon>
        <taxon>Archelosauria</taxon>
        <taxon>Archosauria</taxon>
        <taxon>Dinosauria</taxon>
        <taxon>Saurischia</taxon>
        <taxon>Theropoda</taxon>
        <taxon>Coelurosauria</taxon>
        <taxon>Aves</taxon>
        <taxon>Neognathae</taxon>
        <taxon>Neoaves</taxon>
        <taxon>Columbimorphae</taxon>
        <taxon>Columbiformes</taxon>
        <taxon>Columbidae</taxon>
        <taxon>Patagioenas</taxon>
    </lineage>
</organism>
<accession>A0A1V4K7I1</accession>
<dbReference type="OrthoDB" id="9938407at2759"/>
<dbReference type="Proteomes" id="UP000190648">
    <property type="component" value="Unassembled WGS sequence"/>
</dbReference>
<evidence type="ECO:0000313" key="1">
    <source>
        <dbReference type="EMBL" id="OPJ80420.1"/>
    </source>
</evidence>